<protein>
    <recommendedName>
        <fullName evidence="4">Protein CR006 P-loop domain-containing protein</fullName>
    </recommendedName>
</protein>
<evidence type="ECO:0008006" key="4">
    <source>
        <dbReference type="Google" id="ProtNLM"/>
    </source>
</evidence>
<name>A0ABP9U5S8_9BACT</name>
<keyword evidence="3" id="KW-1185">Reference proteome</keyword>
<proteinExistence type="predicted"/>
<dbReference type="EMBL" id="BAABQM010000001">
    <property type="protein sequence ID" value="GAA5414390.1"/>
    <property type="molecule type" value="Genomic_DNA"/>
</dbReference>
<gene>
    <name evidence="2" type="ORF">UREOM_1010</name>
</gene>
<evidence type="ECO:0000313" key="2">
    <source>
        <dbReference type="EMBL" id="GAA5414390.1"/>
    </source>
</evidence>
<reference evidence="2" key="1">
    <citation type="submission" date="2024-02" db="EMBL/GenBank/DDBJ databases">
        <title>Draft genome sequence of new strains in genus Ureaplasma.</title>
        <authorList>
            <person name="Nakajima Y."/>
            <person name="Segawa T."/>
        </authorList>
    </citation>
    <scope>NUCLEOTIDE SEQUENCE [LARGE SCALE GENOMIC DNA]</scope>
    <source>
        <strain evidence="2">OM1</strain>
    </source>
</reference>
<organism evidence="2 3">
    <name type="scientific">Ureaplasma ceti</name>
    <dbReference type="NCBI Taxonomy" id="3119530"/>
    <lineage>
        <taxon>Bacteria</taxon>
        <taxon>Bacillati</taxon>
        <taxon>Mycoplasmatota</taxon>
        <taxon>Mycoplasmoidales</taxon>
        <taxon>Mycoplasmoidaceae</taxon>
        <taxon>Ureaplasma</taxon>
    </lineage>
</organism>
<dbReference type="Proteomes" id="UP001449582">
    <property type="component" value="Unassembled WGS sequence"/>
</dbReference>
<evidence type="ECO:0000256" key="1">
    <source>
        <dbReference type="SAM" id="Coils"/>
    </source>
</evidence>
<evidence type="ECO:0000313" key="3">
    <source>
        <dbReference type="Proteomes" id="UP001449582"/>
    </source>
</evidence>
<feature type="coiled-coil region" evidence="1">
    <location>
        <begin position="300"/>
        <end position="330"/>
    </location>
</feature>
<dbReference type="SUPFAM" id="SSF52540">
    <property type="entry name" value="P-loop containing nucleoside triphosphate hydrolases"/>
    <property type="match status" value="1"/>
</dbReference>
<comment type="caution">
    <text evidence="2">The sequence shown here is derived from an EMBL/GenBank/DDBJ whole genome shotgun (WGS) entry which is preliminary data.</text>
</comment>
<accession>A0ABP9U5S8</accession>
<sequence>MEKIDISIKNCFGINNLNLTLNFKDFGNIVAIYAKNGVMKTSFSNVFKAIEKNMNNKNNRSIGAYYIKQNIYSQDDSKQIKLRIDDKEINKTDDIKSLKNTIHVIENFIDNNESVYINSLFTDKDIQKDLEQFISNKKQLIEKLCICLTGADFKQYNKLPKNYDIVIYELEEKIKNIFGQNKSENFLSYLDEIKSKLLLWSDSEIIKFEKINYIDLFNDDMKKKLTKDGELIFTVDQIKFFLNDVDKIFQKFKFLSKENSFTLFSLKKIKNSLEDNNFFVNNNFLFLGTHVNAYEENSISETKIQNIEELNKVINEIENSINNINSLKSINELMTFKKHLMKWEICKNFIVNNTNIVDFIFKHGLKELEKLILIKYIKENPEIEELFNRCFDDYKNVFPKLEKINIEDKLFKFNEFTKVFQDRFDLPIKMEITNIKDLIIGNTTYANTKYHFNFDKKNNSYDFGNLIDGDILSKGEVRSLWFFNELFTIEKIKNDIENKDIKDCLLIMDDPVDSFDYKNKHAFLEYILEISEKMKIIILTHNYDFYRLICSRTGIQEENRYIIHKNKDDMFHKLIAYDDCNLNERFNKNKLNNLVLFNNFGENRKKITNNLIQIKDYIKPTLNKNITSDNQITSKTKDNQITSKTKTICEIDKEINDLSNYVINFMDKSFKLIKDSIIDYYQKLIEEIKTIINLKENIDLEIKSINWLIQLIHTIKPFNHVENDEIFIIKKCLKQYWNNTKKIKFIKITDFKTWDFNSVYENKKLINSMLYLKEKIKFYLNKYLHTLEDYELLNKKLSLINKINKIKFIKNKLENIQKNNKIIFSEETKYIYDKCVCNKIVENKIIKNISKITSKNKFYKKIIQFYEDYNFEYLDDYLIKLNNCWKNTLEKEILCFKEIVSKIIDFDFMKTKINTIKNYNFCHFIDLNVKDIKNEIKNLNEQKQLENINIDLKDKIKSISNIISNLWTHLLNINLNEFDVEKQKLNVIEEEVRKCEEDFILKSHNFLREVNSLSKAKKYLYYSEEKLKLFKKIFNISINNKWYTILSNKGNILSKDKAYLKQIPKDTNVNKFNFFSSLNNECDSRCIVSLIPFLRNIIEYKTSNYGNDNNYLSLTKALHYSNNLNQIKLLDLKEIYKKELPNFFKNSSDNHDTNPSKDELDNSLLYIDELELQTKLIVEKYNWDILFNEFNLDNYFLEDLKNKIIVSIWLRIMSEKYIFYKILEQDESFFEKNKIYSDMNQIKDKECALINFLEKESNQFKVLLRLINKIDSNSFKNENTMNEYNLIQTKEKIVKILNSINLVTPEVIHLNSFMYEPIIDLDINRIVRLYEQLKKIIDFK</sequence>
<dbReference type="Gene3D" id="3.40.50.300">
    <property type="entry name" value="P-loop containing nucleotide triphosphate hydrolases"/>
    <property type="match status" value="1"/>
</dbReference>
<dbReference type="InterPro" id="IPR027417">
    <property type="entry name" value="P-loop_NTPase"/>
</dbReference>
<feature type="coiled-coil region" evidence="1">
    <location>
        <begin position="922"/>
        <end position="949"/>
    </location>
</feature>
<keyword evidence="1" id="KW-0175">Coiled coil</keyword>
<dbReference type="RefSeq" id="WP_353289555.1">
    <property type="nucleotide sequence ID" value="NZ_BAABQM010000001.1"/>
</dbReference>